<sequence>MKALVFFLMLAPFVCSAAEIDYLKINLMQQRELILQKMDGIEGMSRYIKATEVDIHKRLSRLDAAPAWGYLVIAVRNDGKIKAWVDSDDQIAPPVQKAMVDAAEGAKSFHVKTGAVVFALGFGINGADIPPNVMPFPGEWKRISNCRNETCQDQSAEEIVLKSWK</sequence>
<dbReference type="AlphaFoldDB" id="A0A1J5QKJ2"/>
<reference evidence="1" key="1">
    <citation type="submission" date="2016-10" db="EMBL/GenBank/DDBJ databases">
        <title>Sequence of Gallionella enrichment culture.</title>
        <authorList>
            <person name="Poehlein A."/>
            <person name="Muehling M."/>
            <person name="Daniel R."/>
        </authorList>
    </citation>
    <scope>NUCLEOTIDE SEQUENCE</scope>
</reference>
<accession>A0A1J5QKJ2</accession>
<organism evidence="1">
    <name type="scientific">mine drainage metagenome</name>
    <dbReference type="NCBI Taxonomy" id="410659"/>
    <lineage>
        <taxon>unclassified sequences</taxon>
        <taxon>metagenomes</taxon>
        <taxon>ecological metagenomes</taxon>
    </lineage>
</organism>
<comment type="caution">
    <text evidence="1">The sequence shown here is derived from an EMBL/GenBank/DDBJ whole genome shotgun (WGS) entry which is preliminary data.</text>
</comment>
<evidence type="ECO:0000313" key="1">
    <source>
        <dbReference type="EMBL" id="OIQ80447.1"/>
    </source>
</evidence>
<gene>
    <name evidence="1" type="ORF">GALL_377980</name>
</gene>
<proteinExistence type="predicted"/>
<dbReference type="EMBL" id="MLJW01001059">
    <property type="protein sequence ID" value="OIQ80447.1"/>
    <property type="molecule type" value="Genomic_DNA"/>
</dbReference>
<protein>
    <submittedName>
        <fullName evidence="1">Uncharacterized protein</fullName>
    </submittedName>
</protein>
<name>A0A1J5QKJ2_9ZZZZ</name>